<dbReference type="EMBL" id="BPFH01000001">
    <property type="protein sequence ID" value="GIT94104.1"/>
    <property type="molecule type" value="Genomic_DNA"/>
</dbReference>
<accession>A0ABQ4NI64</accession>
<sequence length="248" mass="26108">MPPRTARAARRAARKIGAPTDRDSLRAAILAARLPGHPPAVTDQARDLLLAWLDAAPQPYEVLLRHLSDGTAATQIGEALLARSPVPEGLACGQGCAFCCILPGDDGGTITGAEARRLHAALGPQPQETPWHPDACPALDPATRLCRAYDARPMICRTYVSQDVTACEAIAEGEARPGTGTLPPQVIYVTAHALVRVALGKGAPTFSLRAVARAAADGVPMDEALPAARHAPANLMAERRRLARSLPR</sequence>
<evidence type="ECO:0000313" key="1">
    <source>
        <dbReference type="EMBL" id="GIT94104.1"/>
    </source>
</evidence>
<proteinExistence type="predicted"/>
<dbReference type="Proteomes" id="UP000786693">
    <property type="component" value="Unassembled WGS sequence"/>
</dbReference>
<dbReference type="RefSeq" id="WP_220747600.1">
    <property type="nucleotide sequence ID" value="NZ_BPFH01000001.1"/>
</dbReference>
<dbReference type="Pfam" id="PF03692">
    <property type="entry name" value="CxxCxxCC"/>
    <property type="match status" value="1"/>
</dbReference>
<gene>
    <name evidence="1" type="ORF">JANAI62_07270</name>
</gene>
<name>A0ABQ4NI64_9RHOB</name>
<protein>
    <recommendedName>
        <fullName evidence="3">Zinc-or iron-chelating domain-containing protein</fullName>
    </recommendedName>
</protein>
<evidence type="ECO:0008006" key="3">
    <source>
        <dbReference type="Google" id="ProtNLM"/>
    </source>
</evidence>
<dbReference type="InterPro" id="IPR005358">
    <property type="entry name" value="Puta_zinc/iron-chelating_dom"/>
</dbReference>
<organism evidence="1 2">
    <name type="scientific">Jannaschia pagri</name>
    <dbReference type="NCBI Taxonomy" id="2829797"/>
    <lineage>
        <taxon>Bacteria</taxon>
        <taxon>Pseudomonadati</taxon>
        <taxon>Pseudomonadota</taxon>
        <taxon>Alphaproteobacteria</taxon>
        <taxon>Rhodobacterales</taxon>
        <taxon>Roseobacteraceae</taxon>
        <taxon>Jannaschia</taxon>
    </lineage>
</organism>
<comment type="caution">
    <text evidence="1">The sequence shown here is derived from an EMBL/GenBank/DDBJ whole genome shotgun (WGS) entry which is preliminary data.</text>
</comment>
<keyword evidence="2" id="KW-1185">Reference proteome</keyword>
<reference evidence="1 2" key="1">
    <citation type="submission" date="2021-05" db="EMBL/GenBank/DDBJ databases">
        <title>Bacteria Genome sequencing.</title>
        <authorList>
            <person name="Takabe Y."/>
            <person name="Nakajima Y."/>
            <person name="Suzuki S."/>
            <person name="Shiozaki T."/>
        </authorList>
    </citation>
    <scope>NUCLEOTIDE SEQUENCE [LARGE SCALE GENOMIC DNA]</scope>
    <source>
        <strain evidence="1 2">AI_62</strain>
    </source>
</reference>
<evidence type="ECO:0000313" key="2">
    <source>
        <dbReference type="Proteomes" id="UP000786693"/>
    </source>
</evidence>